<dbReference type="CDD" id="cd23659">
    <property type="entry name" value="USP_At3g01520-like"/>
    <property type="match status" value="1"/>
</dbReference>
<evidence type="ECO:0000313" key="3">
    <source>
        <dbReference type="EMBL" id="QEL11729.1"/>
    </source>
</evidence>
<dbReference type="InterPro" id="IPR014729">
    <property type="entry name" value="Rossmann-like_a/b/a_fold"/>
</dbReference>
<proteinExistence type="inferred from homology"/>
<dbReference type="InterPro" id="IPR006015">
    <property type="entry name" value="Universal_stress_UspA"/>
</dbReference>
<reference evidence="3 4" key="1">
    <citation type="submission" date="2019-08" db="EMBL/GenBank/DDBJ databases">
        <title>Complete genome sequence of Kushneria sp. YCWA18, a halophilic phosphate-solubilizing bacterium isolated from Daqiao saltern in China.</title>
        <authorList>
            <person name="Du G.-X."/>
            <person name="Qu L.-Y."/>
        </authorList>
    </citation>
    <scope>NUCLEOTIDE SEQUENCE [LARGE SCALE GENOMIC DNA]</scope>
    <source>
        <strain evidence="3 4">YCWA18</strain>
    </source>
</reference>
<dbReference type="EMBL" id="CP043420">
    <property type="protein sequence ID" value="QEL11729.1"/>
    <property type="molecule type" value="Genomic_DNA"/>
</dbReference>
<dbReference type="AlphaFoldDB" id="A0A5C1A3U5"/>
<evidence type="ECO:0000313" key="4">
    <source>
        <dbReference type="Proteomes" id="UP000322553"/>
    </source>
</evidence>
<dbReference type="PANTHER" id="PTHR31964">
    <property type="entry name" value="ADENINE NUCLEOTIDE ALPHA HYDROLASES-LIKE SUPERFAMILY PROTEIN"/>
    <property type="match status" value="1"/>
</dbReference>
<comment type="similarity">
    <text evidence="1">Belongs to the universal stress protein A family.</text>
</comment>
<dbReference type="Gene3D" id="3.40.50.620">
    <property type="entry name" value="HUPs"/>
    <property type="match status" value="1"/>
</dbReference>
<dbReference type="InterPro" id="IPR006016">
    <property type="entry name" value="UspA"/>
</dbReference>
<gene>
    <name evidence="3" type="ORF">FY550_11655</name>
</gene>
<dbReference type="RefSeq" id="WP_149054548.1">
    <property type="nucleotide sequence ID" value="NZ_CP043420.1"/>
</dbReference>
<dbReference type="Proteomes" id="UP000322553">
    <property type="component" value="Chromosome"/>
</dbReference>
<evidence type="ECO:0000256" key="1">
    <source>
        <dbReference type="ARBA" id="ARBA00008791"/>
    </source>
</evidence>
<name>A0A5C1A3U5_9GAMM</name>
<dbReference type="SUPFAM" id="SSF52402">
    <property type="entry name" value="Adenine nucleotide alpha hydrolases-like"/>
    <property type="match status" value="1"/>
</dbReference>
<organism evidence="3 4">
    <name type="scientific">Kushneria phosphatilytica</name>
    <dbReference type="NCBI Taxonomy" id="657387"/>
    <lineage>
        <taxon>Bacteria</taxon>
        <taxon>Pseudomonadati</taxon>
        <taxon>Pseudomonadota</taxon>
        <taxon>Gammaproteobacteria</taxon>
        <taxon>Oceanospirillales</taxon>
        <taxon>Halomonadaceae</taxon>
        <taxon>Kushneria</taxon>
    </lineage>
</organism>
<feature type="domain" description="UspA" evidence="2">
    <location>
        <begin position="1"/>
        <end position="143"/>
    </location>
</feature>
<dbReference type="Pfam" id="PF00582">
    <property type="entry name" value="Usp"/>
    <property type="match status" value="1"/>
</dbReference>
<accession>A0A5C1A3U5</accession>
<dbReference type="PANTHER" id="PTHR31964:SF113">
    <property type="entry name" value="USPA DOMAIN-CONTAINING PROTEIN"/>
    <property type="match status" value="1"/>
</dbReference>
<protein>
    <submittedName>
        <fullName evidence="3">Universal stress protein</fullName>
    </submittedName>
</protein>
<dbReference type="KEGG" id="kuy:FY550_11655"/>
<sequence length="154" mass="16421">MFGSILVPIDGSDHASRALEIAISLLGEKGDLHLINVQTLPRHDYGVDGASIRAALDSAAQDRLQQQGERVLERVANPLSSSFSVHRWVYIGSPAHIIVDEAERLKVDAIVIGSRGLSDFRGLVVGSVSHRVSHTAPCTVISVHAAPDADDEAS</sequence>
<evidence type="ECO:0000259" key="2">
    <source>
        <dbReference type="Pfam" id="PF00582"/>
    </source>
</evidence>
<keyword evidence="4" id="KW-1185">Reference proteome</keyword>
<dbReference type="PRINTS" id="PR01438">
    <property type="entry name" value="UNVRSLSTRESS"/>
</dbReference>